<gene>
    <name evidence="4" type="ORF">H9926_12730</name>
</gene>
<feature type="domain" description="Glycosyltransferase 2-like" evidence="3">
    <location>
        <begin position="15"/>
        <end position="118"/>
    </location>
</feature>
<name>A0A9D2QMN1_9FIRM</name>
<proteinExistence type="predicted"/>
<dbReference type="EMBL" id="DWVS01000329">
    <property type="protein sequence ID" value="HJC88867.1"/>
    <property type="molecule type" value="Genomic_DNA"/>
</dbReference>
<evidence type="ECO:0000313" key="4">
    <source>
        <dbReference type="EMBL" id="HJC88867.1"/>
    </source>
</evidence>
<evidence type="ECO:0000259" key="3">
    <source>
        <dbReference type="Pfam" id="PF00535"/>
    </source>
</evidence>
<dbReference type="Proteomes" id="UP000823922">
    <property type="component" value="Unassembled WGS sequence"/>
</dbReference>
<dbReference type="Gene3D" id="3.90.550.10">
    <property type="entry name" value="Spore Coat Polysaccharide Biosynthesis Protein SpsA, Chain A"/>
    <property type="match status" value="1"/>
</dbReference>
<protein>
    <submittedName>
        <fullName evidence="4">Glycosyltransferase family 2 protein</fullName>
    </submittedName>
</protein>
<sequence>MRLQFLVSTVNEEVETLAQRMNLQADAIVVNQCDRNEYREYTYEAYRIRCYSFAERGVGLSRNNCLMRADGELCLFADEDIIYRPGAAKAVIAEFEKNPDADMILFNVDVPRERQTYHIDGYGRVRWYNCGRYPTFSFAARTKKLHEAGVTFSLLFGGGAKYSNGEDSLFLAECIRKGLKVYKAPVTIGRENGRPSTWFHGYNEKFFYDRGVLYRFLYGWAAFPMAVRFLLKNRTEMFERPQRGEEPESIPAGAAVDAPGKREEFGTGLSMGQAFSLMRKGIRMKE</sequence>
<dbReference type="InterPro" id="IPR001173">
    <property type="entry name" value="Glyco_trans_2-like"/>
</dbReference>
<keyword evidence="2" id="KW-1133">Transmembrane helix</keyword>
<organism evidence="4 5">
    <name type="scientific">Candidatus Eisenbergiella intestinigallinarum</name>
    <dbReference type="NCBI Taxonomy" id="2838549"/>
    <lineage>
        <taxon>Bacteria</taxon>
        <taxon>Bacillati</taxon>
        <taxon>Bacillota</taxon>
        <taxon>Clostridia</taxon>
        <taxon>Lachnospirales</taxon>
        <taxon>Lachnospiraceae</taxon>
        <taxon>Eisenbergiella</taxon>
    </lineage>
</organism>
<dbReference type="Pfam" id="PF00535">
    <property type="entry name" value="Glycos_transf_2"/>
    <property type="match status" value="1"/>
</dbReference>
<keyword evidence="2" id="KW-0472">Membrane</keyword>
<dbReference type="SUPFAM" id="SSF53448">
    <property type="entry name" value="Nucleotide-diphospho-sugar transferases"/>
    <property type="match status" value="1"/>
</dbReference>
<keyword evidence="2" id="KW-0812">Transmembrane</keyword>
<reference evidence="4" key="1">
    <citation type="journal article" date="2021" name="PeerJ">
        <title>Extensive microbial diversity within the chicken gut microbiome revealed by metagenomics and culture.</title>
        <authorList>
            <person name="Gilroy R."/>
            <person name="Ravi A."/>
            <person name="Getino M."/>
            <person name="Pursley I."/>
            <person name="Horton D.L."/>
            <person name="Alikhan N.F."/>
            <person name="Baker D."/>
            <person name="Gharbi K."/>
            <person name="Hall N."/>
            <person name="Watson M."/>
            <person name="Adriaenssens E.M."/>
            <person name="Foster-Nyarko E."/>
            <person name="Jarju S."/>
            <person name="Secka A."/>
            <person name="Antonio M."/>
            <person name="Oren A."/>
            <person name="Chaudhuri R.R."/>
            <person name="La Ragione R."/>
            <person name="Hildebrand F."/>
            <person name="Pallen M.J."/>
        </authorList>
    </citation>
    <scope>NUCLEOTIDE SEQUENCE</scope>
    <source>
        <strain evidence="4">ChiBcec1-1630</strain>
    </source>
</reference>
<evidence type="ECO:0000256" key="1">
    <source>
        <dbReference type="SAM" id="MobiDB-lite"/>
    </source>
</evidence>
<evidence type="ECO:0000256" key="2">
    <source>
        <dbReference type="SAM" id="Phobius"/>
    </source>
</evidence>
<dbReference type="CDD" id="cd00761">
    <property type="entry name" value="Glyco_tranf_GTA_type"/>
    <property type="match status" value="1"/>
</dbReference>
<dbReference type="InterPro" id="IPR029044">
    <property type="entry name" value="Nucleotide-diphossugar_trans"/>
</dbReference>
<dbReference type="AlphaFoldDB" id="A0A9D2QMN1"/>
<feature type="region of interest" description="Disordered" evidence="1">
    <location>
        <begin position="240"/>
        <end position="267"/>
    </location>
</feature>
<evidence type="ECO:0000313" key="5">
    <source>
        <dbReference type="Proteomes" id="UP000823922"/>
    </source>
</evidence>
<feature type="transmembrane region" description="Helical" evidence="2">
    <location>
        <begin position="212"/>
        <end position="231"/>
    </location>
</feature>
<comment type="caution">
    <text evidence="4">The sequence shown here is derived from an EMBL/GenBank/DDBJ whole genome shotgun (WGS) entry which is preliminary data.</text>
</comment>
<reference evidence="4" key="2">
    <citation type="submission" date="2021-04" db="EMBL/GenBank/DDBJ databases">
        <authorList>
            <person name="Gilroy R."/>
        </authorList>
    </citation>
    <scope>NUCLEOTIDE SEQUENCE</scope>
    <source>
        <strain evidence="4">ChiBcec1-1630</strain>
    </source>
</reference>
<accession>A0A9D2QMN1</accession>